<evidence type="ECO:0008006" key="4">
    <source>
        <dbReference type="Google" id="ProtNLM"/>
    </source>
</evidence>
<sequence length="192" mass="20825">MSKQTLALLPLYFIFCAAAPSPGTDVRDTAVTCALPAHIWCCSKLSFVYNSYVGTGCEPFGSCATPVCCTGQYYSVSLSSVCLCAALDPGTNYQSGATVGGFVSIVFLRPKSRVSCNVAHHFGHPGSPRRCILQISLGTFFPQSHPPRTRTSHPWLHLWHLICIITISKHLDCGSLSADILDVVYIKALEKR</sequence>
<protein>
    <recommendedName>
        <fullName evidence="4">Hydrophobin</fullName>
    </recommendedName>
</protein>
<comment type="caution">
    <text evidence="2">The sequence shown here is derived from an EMBL/GenBank/DDBJ whole genome shotgun (WGS) entry which is preliminary data.</text>
</comment>
<evidence type="ECO:0000313" key="3">
    <source>
        <dbReference type="Proteomes" id="UP001175227"/>
    </source>
</evidence>
<reference evidence="2" key="1">
    <citation type="submission" date="2023-06" db="EMBL/GenBank/DDBJ databases">
        <authorList>
            <consortium name="Lawrence Berkeley National Laboratory"/>
            <person name="Ahrendt S."/>
            <person name="Sahu N."/>
            <person name="Indic B."/>
            <person name="Wong-Bajracharya J."/>
            <person name="Merenyi Z."/>
            <person name="Ke H.-M."/>
            <person name="Monk M."/>
            <person name="Kocsube S."/>
            <person name="Drula E."/>
            <person name="Lipzen A."/>
            <person name="Balint B."/>
            <person name="Henrissat B."/>
            <person name="Andreopoulos B."/>
            <person name="Martin F.M."/>
            <person name="Harder C.B."/>
            <person name="Rigling D."/>
            <person name="Ford K.L."/>
            <person name="Foster G.D."/>
            <person name="Pangilinan J."/>
            <person name="Papanicolaou A."/>
            <person name="Barry K."/>
            <person name="LaButti K."/>
            <person name="Viragh M."/>
            <person name="Koriabine M."/>
            <person name="Yan M."/>
            <person name="Riley R."/>
            <person name="Champramary S."/>
            <person name="Plett K.L."/>
            <person name="Tsai I.J."/>
            <person name="Slot J."/>
            <person name="Sipos G."/>
            <person name="Plett J."/>
            <person name="Nagy L.G."/>
            <person name="Grigoriev I.V."/>
        </authorList>
    </citation>
    <scope>NUCLEOTIDE SEQUENCE</scope>
    <source>
        <strain evidence="2">ICMP 16352</strain>
    </source>
</reference>
<evidence type="ECO:0000313" key="2">
    <source>
        <dbReference type="EMBL" id="KAK0479565.1"/>
    </source>
</evidence>
<gene>
    <name evidence="2" type="ORF">IW261DRAFT_1478078</name>
</gene>
<feature type="chain" id="PRO_5041284163" description="Hydrophobin" evidence="1">
    <location>
        <begin position="19"/>
        <end position="192"/>
    </location>
</feature>
<accession>A0AA39UHX9</accession>
<dbReference type="EMBL" id="JAUEPR010000011">
    <property type="protein sequence ID" value="KAK0479565.1"/>
    <property type="molecule type" value="Genomic_DNA"/>
</dbReference>
<keyword evidence="1" id="KW-0732">Signal</keyword>
<name>A0AA39UHX9_9AGAR</name>
<feature type="signal peptide" evidence="1">
    <location>
        <begin position="1"/>
        <end position="18"/>
    </location>
</feature>
<organism evidence="2 3">
    <name type="scientific">Armillaria novae-zelandiae</name>
    <dbReference type="NCBI Taxonomy" id="153914"/>
    <lineage>
        <taxon>Eukaryota</taxon>
        <taxon>Fungi</taxon>
        <taxon>Dikarya</taxon>
        <taxon>Basidiomycota</taxon>
        <taxon>Agaricomycotina</taxon>
        <taxon>Agaricomycetes</taxon>
        <taxon>Agaricomycetidae</taxon>
        <taxon>Agaricales</taxon>
        <taxon>Marasmiineae</taxon>
        <taxon>Physalacriaceae</taxon>
        <taxon>Armillaria</taxon>
    </lineage>
</organism>
<proteinExistence type="predicted"/>
<evidence type="ECO:0000256" key="1">
    <source>
        <dbReference type="SAM" id="SignalP"/>
    </source>
</evidence>
<dbReference type="Proteomes" id="UP001175227">
    <property type="component" value="Unassembled WGS sequence"/>
</dbReference>
<keyword evidence="3" id="KW-1185">Reference proteome</keyword>
<dbReference type="AlphaFoldDB" id="A0AA39UHX9"/>